<dbReference type="UniPathway" id="UPA00078"/>
<evidence type="ECO:0000313" key="13">
    <source>
        <dbReference type="EMBL" id="MBA4543330.1"/>
    </source>
</evidence>
<feature type="modified residue" description="N6-(pyridoxal phosphate)lysine" evidence="10">
    <location>
        <position position="234"/>
    </location>
</feature>
<keyword evidence="7" id="KW-0093">Biotin biosynthesis</keyword>
<dbReference type="InterPro" id="IPR001917">
    <property type="entry name" value="Aminotrans_II_pyridoxalP_BS"/>
</dbReference>
<proteinExistence type="inferred from homology"/>
<dbReference type="InterPro" id="IPR004839">
    <property type="entry name" value="Aminotransferase_I/II_large"/>
</dbReference>
<dbReference type="GO" id="GO:0009102">
    <property type="term" value="P:biotin biosynthetic process"/>
    <property type="evidence" value="ECO:0007669"/>
    <property type="project" value="UniProtKB-UniRule"/>
</dbReference>
<sequence>MREELQALSADHLNRHLIPTADAHRPVLHRKGKRLVNFSSNNYLGLAGHPRMIQAMREAAEKGSGAGSSRLIIGHSEEAEALEQELAAFKGTESAVLFPNGYMANAGLLSSFLKPSDAVFSDQWNHASIVDGIRMSKARKYIYRHLDPDYLESLLKTADQQGAGRKLIVTDTVFSMDGDVAPLRDLVELKKRYDAALVVDDAHGGGVFGDEGKGMAHELGVDREIDLYMGTFSKAFGVYGAYVAGKRDWIRYLINKCRPFIYTTALPPVIIAGIRASLRLVRDADRLRRELRQKSGWFRRQLTGLGLDVAGSATQIIPVVVGENEQALLFSHRLQEQGVLSVAIRPPTVPAGTARLRFSLMANHREEDLRQAIEAIKLCCFA</sequence>
<dbReference type="Gene3D" id="3.40.640.10">
    <property type="entry name" value="Type I PLP-dependent aspartate aminotransferase-like (Major domain)"/>
    <property type="match status" value="1"/>
</dbReference>
<comment type="cofactor">
    <cofactor evidence="1 10 11">
        <name>pyridoxal 5'-phosphate</name>
        <dbReference type="ChEBI" id="CHEBI:597326"/>
    </cofactor>
</comment>
<comment type="caution">
    <text evidence="13">The sequence shown here is derived from an EMBL/GenBank/DDBJ whole genome shotgun (WGS) entry which is preliminary data.</text>
</comment>
<dbReference type="InterPro" id="IPR015422">
    <property type="entry name" value="PyrdxlP-dep_Trfase_small"/>
</dbReference>
<keyword evidence="8 10" id="KW-0663">Pyridoxal phosphate</keyword>
<dbReference type="PANTHER" id="PTHR13693:SF100">
    <property type="entry name" value="8-AMINO-7-OXONONANOATE SYNTHASE"/>
    <property type="match status" value="1"/>
</dbReference>
<keyword evidence="6 11" id="KW-0808">Transferase</keyword>
<dbReference type="InterPro" id="IPR004723">
    <property type="entry name" value="AONS_Archaea/Proteobacteria"/>
</dbReference>
<evidence type="ECO:0000256" key="11">
    <source>
        <dbReference type="RuleBase" id="RU003693"/>
    </source>
</evidence>
<evidence type="ECO:0000259" key="12">
    <source>
        <dbReference type="Pfam" id="PF00155"/>
    </source>
</evidence>
<evidence type="ECO:0000313" key="14">
    <source>
        <dbReference type="Proteomes" id="UP000530514"/>
    </source>
</evidence>
<accession>A0A7W2AIJ9</accession>
<dbReference type="OrthoDB" id="9807157at2"/>
<dbReference type="Pfam" id="PF00155">
    <property type="entry name" value="Aminotran_1_2"/>
    <property type="match status" value="1"/>
</dbReference>
<dbReference type="InterPro" id="IPR015424">
    <property type="entry name" value="PyrdxlP-dep_Trfase"/>
</dbReference>
<dbReference type="PANTHER" id="PTHR13693">
    <property type="entry name" value="CLASS II AMINOTRANSFERASE/8-AMINO-7-OXONONANOATE SYNTHASE"/>
    <property type="match status" value="1"/>
</dbReference>
<evidence type="ECO:0000256" key="2">
    <source>
        <dbReference type="ARBA" id="ARBA00002513"/>
    </source>
</evidence>
<dbReference type="EMBL" id="JACEIP010000014">
    <property type="protein sequence ID" value="MBA4543330.1"/>
    <property type="molecule type" value="Genomic_DNA"/>
</dbReference>
<evidence type="ECO:0000256" key="1">
    <source>
        <dbReference type="ARBA" id="ARBA00001933"/>
    </source>
</evidence>
<dbReference type="PROSITE" id="PS00599">
    <property type="entry name" value="AA_TRANSFER_CLASS_2"/>
    <property type="match status" value="1"/>
</dbReference>
<evidence type="ECO:0000256" key="3">
    <source>
        <dbReference type="ARBA" id="ARBA00004746"/>
    </source>
</evidence>
<organism evidence="13 14">
    <name type="scientific">Thermoactinomyces daqus</name>
    <dbReference type="NCBI Taxonomy" id="1329516"/>
    <lineage>
        <taxon>Bacteria</taxon>
        <taxon>Bacillati</taxon>
        <taxon>Bacillota</taxon>
        <taxon>Bacilli</taxon>
        <taxon>Bacillales</taxon>
        <taxon>Thermoactinomycetaceae</taxon>
        <taxon>Thermoactinomyces</taxon>
    </lineage>
</organism>
<dbReference type="CDD" id="cd06454">
    <property type="entry name" value="KBL_like"/>
    <property type="match status" value="1"/>
</dbReference>
<evidence type="ECO:0000256" key="8">
    <source>
        <dbReference type="ARBA" id="ARBA00022898"/>
    </source>
</evidence>
<dbReference type="InterPro" id="IPR015421">
    <property type="entry name" value="PyrdxlP-dep_Trfase_major"/>
</dbReference>
<evidence type="ECO:0000256" key="10">
    <source>
        <dbReference type="PIRSR" id="PIRSR604723-51"/>
    </source>
</evidence>
<dbReference type="InterPro" id="IPR050087">
    <property type="entry name" value="AON_synthase_class-II"/>
</dbReference>
<evidence type="ECO:0000256" key="6">
    <source>
        <dbReference type="ARBA" id="ARBA00022679"/>
    </source>
</evidence>
<dbReference type="SUPFAM" id="SSF53383">
    <property type="entry name" value="PLP-dependent transferases"/>
    <property type="match status" value="1"/>
</dbReference>
<dbReference type="GO" id="GO:0030170">
    <property type="term" value="F:pyridoxal phosphate binding"/>
    <property type="evidence" value="ECO:0007669"/>
    <property type="project" value="InterPro"/>
</dbReference>
<evidence type="ECO:0000256" key="4">
    <source>
        <dbReference type="ARBA" id="ARBA00010008"/>
    </source>
</evidence>
<evidence type="ECO:0000256" key="9">
    <source>
        <dbReference type="ARBA" id="ARBA00047715"/>
    </source>
</evidence>
<comment type="function">
    <text evidence="2 11">Catalyzes the decarboxylative condensation of pimeloyl-[acyl-carrier protein] and L-alanine to produce 8-amino-7-oxononanoate (AON), [acyl-carrier protein], and carbon dioxide.</text>
</comment>
<name>A0A7W2AIJ9_9BACL</name>
<comment type="similarity">
    <text evidence="4 11">Belongs to the class-II pyridoxal-phosphate-dependent aminotransferase family. BioF subfamily.</text>
</comment>
<comment type="pathway">
    <text evidence="3 11">Cofactor biosynthesis; biotin biosynthesis.</text>
</comment>
<keyword evidence="14" id="KW-1185">Reference proteome</keyword>
<keyword evidence="13" id="KW-0012">Acyltransferase</keyword>
<gene>
    <name evidence="13" type="primary">bioF</name>
    <name evidence="13" type="ORF">H1164_10525</name>
</gene>
<feature type="domain" description="Aminotransferase class I/classII large" evidence="12">
    <location>
        <begin position="35"/>
        <end position="376"/>
    </location>
</feature>
<evidence type="ECO:0000256" key="5">
    <source>
        <dbReference type="ARBA" id="ARBA00011738"/>
    </source>
</evidence>
<dbReference type="Gene3D" id="3.90.1150.10">
    <property type="entry name" value="Aspartate Aminotransferase, domain 1"/>
    <property type="match status" value="1"/>
</dbReference>
<comment type="catalytic activity">
    <reaction evidence="9 11">
        <text>6-carboxyhexanoyl-[ACP] + L-alanine + H(+) = (8S)-8-amino-7-oxononanoate + holo-[ACP] + CO2</text>
        <dbReference type="Rhea" id="RHEA:42288"/>
        <dbReference type="Rhea" id="RHEA-COMP:9685"/>
        <dbReference type="Rhea" id="RHEA-COMP:9955"/>
        <dbReference type="ChEBI" id="CHEBI:15378"/>
        <dbReference type="ChEBI" id="CHEBI:16526"/>
        <dbReference type="ChEBI" id="CHEBI:57972"/>
        <dbReference type="ChEBI" id="CHEBI:64479"/>
        <dbReference type="ChEBI" id="CHEBI:78846"/>
        <dbReference type="ChEBI" id="CHEBI:149468"/>
        <dbReference type="EC" id="2.3.1.47"/>
    </reaction>
</comment>
<comment type="subunit">
    <text evidence="5 11">Homodimer.</text>
</comment>
<dbReference type="NCBIfam" id="TIGR00858">
    <property type="entry name" value="bioF"/>
    <property type="match status" value="1"/>
</dbReference>
<dbReference type="GO" id="GO:0008710">
    <property type="term" value="F:8-amino-7-oxononanoate synthase activity"/>
    <property type="evidence" value="ECO:0007669"/>
    <property type="project" value="UniProtKB-UniRule"/>
</dbReference>
<protein>
    <recommendedName>
        <fullName evidence="11">8-amino-7-ketopelargonate synthase</fullName>
        <ecNumber evidence="11">2.3.1.47</ecNumber>
    </recommendedName>
</protein>
<dbReference type="Proteomes" id="UP000530514">
    <property type="component" value="Unassembled WGS sequence"/>
</dbReference>
<reference evidence="13 14" key="1">
    <citation type="submission" date="2020-07" db="EMBL/GenBank/DDBJ databases">
        <authorList>
            <person name="Feng H."/>
        </authorList>
    </citation>
    <scope>NUCLEOTIDE SEQUENCE [LARGE SCALE GENOMIC DNA]</scope>
    <source>
        <strain evidence="14">s-11</strain>
    </source>
</reference>
<evidence type="ECO:0000256" key="7">
    <source>
        <dbReference type="ARBA" id="ARBA00022756"/>
    </source>
</evidence>
<dbReference type="EC" id="2.3.1.47" evidence="11"/>
<dbReference type="AlphaFoldDB" id="A0A7W2AIJ9"/>